<name>W6N5C7_CLOTY</name>
<dbReference type="GO" id="GO:0003700">
    <property type="term" value="F:DNA-binding transcription factor activity"/>
    <property type="evidence" value="ECO:0007669"/>
    <property type="project" value="InterPro"/>
</dbReference>
<dbReference type="Gene3D" id="1.10.10.10">
    <property type="entry name" value="Winged helix-like DNA-binding domain superfamily/Winged helix DNA-binding domain"/>
    <property type="match status" value="1"/>
</dbReference>
<evidence type="ECO:0000313" key="2">
    <source>
        <dbReference type="EMBL" id="CDL91235.1"/>
    </source>
</evidence>
<dbReference type="Proteomes" id="UP000019482">
    <property type="component" value="Unassembled WGS sequence"/>
</dbReference>
<reference evidence="2 3" key="1">
    <citation type="journal article" date="2015" name="Genome Announc.">
        <title>Draft Genome Sequence of Clostridium tyrobutyricum Strain DIVETGP, Isolated from Cow's Milk for Grana Padano Production.</title>
        <authorList>
            <person name="Soggiu A."/>
            <person name="Piras C."/>
            <person name="Gaiarsa S."/>
            <person name="Sassera D."/>
            <person name="Roncada P."/>
            <person name="Bendixen E."/>
            <person name="Brasca M."/>
            <person name="Bonizzi L."/>
        </authorList>
    </citation>
    <scope>NUCLEOTIDE SEQUENCE [LARGE SCALE GENOMIC DNA]</scope>
    <source>
        <strain evidence="2 3">DIVETGP</strain>
    </source>
</reference>
<dbReference type="OrthoDB" id="2449942at2"/>
<protein>
    <submittedName>
        <fullName evidence="2">TcdR</fullName>
    </submittedName>
</protein>
<sequence length="179" mass="21116">MGELKIIVERAQDGNKNCTLIIIEKFRPLINKYSKKLNYSGANSDLIICLIEVIRDMPIAKNPKFKEDKYIVGYIYTSIKRKYVQLYKEHLNIISRETELNLNVISDYYLDESWNLIDSRIFILSLMNKLSQYQKYIIKKIFLYDFSVSDLANELNISKQSVNRAKNRALNNLRKYAVE</sequence>
<feature type="domain" description="RNA polymerase sigma-70 region 4" evidence="1">
    <location>
        <begin position="126"/>
        <end position="175"/>
    </location>
</feature>
<gene>
    <name evidence="2" type="ORF">CTDIVETGP_1305</name>
</gene>
<dbReference type="SUPFAM" id="SSF88659">
    <property type="entry name" value="Sigma3 and sigma4 domains of RNA polymerase sigma factors"/>
    <property type="match status" value="1"/>
</dbReference>
<accession>W6N5C7</accession>
<evidence type="ECO:0000313" key="3">
    <source>
        <dbReference type="Proteomes" id="UP000019482"/>
    </source>
</evidence>
<dbReference type="GeneID" id="29421013"/>
<comment type="caution">
    <text evidence="2">The sequence shown here is derived from an EMBL/GenBank/DDBJ whole genome shotgun (WGS) entry which is preliminary data.</text>
</comment>
<organism evidence="2 3">
    <name type="scientific">Clostridium tyrobutyricum DIVETGP</name>
    <dbReference type="NCBI Taxonomy" id="1408889"/>
    <lineage>
        <taxon>Bacteria</taxon>
        <taxon>Bacillati</taxon>
        <taxon>Bacillota</taxon>
        <taxon>Clostridia</taxon>
        <taxon>Eubacteriales</taxon>
        <taxon>Clostridiaceae</taxon>
        <taxon>Clostridium</taxon>
    </lineage>
</organism>
<dbReference type="GO" id="GO:0006352">
    <property type="term" value="P:DNA-templated transcription initiation"/>
    <property type="evidence" value="ECO:0007669"/>
    <property type="project" value="InterPro"/>
</dbReference>
<dbReference type="Pfam" id="PF04545">
    <property type="entry name" value="Sigma70_r4"/>
    <property type="match status" value="1"/>
</dbReference>
<dbReference type="AlphaFoldDB" id="W6N5C7"/>
<keyword evidence="3" id="KW-1185">Reference proteome</keyword>
<evidence type="ECO:0000259" key="1">
    <source>
        <dbReference type="Pfam" id="PF04545"/>
    </source>
</evidence>
<dbReference type="RefSeq" id="WP_017895778.1">
    <property type="nucleotide sequence ID" value="NZ_CBXI010000022.1"/>
</dbReference>
<dbReference type="InterPro" id="IPR036388">
    <property type="entry name" value="WH-like_DNA-bd_sf"/>
</dbReference>
<dbReference type="EMBL" id="CBXI010000022">
    <property type="protein sequence ID" value="CDL91235.1"/>
    <property type="molecule type" value="Genomic_DNA"/>
</dbReference>
<proteinExistence type="predicted"/>
<dbReference type="InterPro" id="IPR007630">
    <property type="entry name" value="RNA_pol_sigma70_r4"/>
</dbReference>
<dbReference type="InterPro" id="IPR013324">
    <property type="entry name" value="RNA_pol_sigma_r3/r4-like"/>
</dbReference>